<dbReference type="RefSeq" id="WP_103297217.1">
    <property type="nucleotide sequence ID" value="NZ_PPQT01000014.1"/>
</dbReference>
<evidence type="ECO:0000256" key="1">
    <source>
        <dbReference type="ARBA" id="ARBA00022801"/>
    </source>
</evidence>
<evidence type="ECO:0000313" key="3">
    <source>
        <dbReference type="EMBL" id="SUM44896.1"/>
    </source>
</evidence>
<feature type="domain" description="Metallo-beta-lactamase" evidence="2">
    <location>
        <begin position="6"/>
        <end position="215"/>
    </location>
</feature>
<dbReference type="PANTHER" id="PTHR43546:SF9">
    <property type="entry name" value="L-ASCORBATE-6-PHOSPHATE LACTONASE ULAG-RELATED"/>
    <property type="match status" value="1"/>
</dbReference>
<dbReference type="SUPFAM" id="SSF56281">
    <property type="entry name" value="Metallo-hydrolase/oxidoreductase"/>
    <property type="match status" value="1"/>
</dbReference>
<dbReference type="EMBL" id="SRLS01000003">
    <property type="protein sequence ID" value="TGE18799.1"/>
    <property type="molecule type" value="Genomic_DNA"/>
</dbReference>
<protein>
    <submittedName>
        <fullName evidence="4">MBL fold metallo-hydrolase</fullName>
    </submittedName>
    <submittedName>
        <fullName evidence="3">Metallo-beta-lactamase superfamily protein</fullName>
    </submittedName>
</protein>
<dbReference type="Proteomes" id="UP000297598">
    <property type="component" value="Unassembled WGS sequence"/>
</dbReference>
<accession>A0A380G341</accession>
<reference evidence="4 6" key="2">
    <citation type="submission" date="2019-04" db="EMBL/GenBank/DDBJ databases">
        <title>Genomic characterization of Staphylococcus petrasii strains.</title>
        <authorList>
            <person name="Vrbovska V."/>
            <person name="Kovarovic V."/>
            <person name="Maslanova I."/>
            <person name="Indrakova A."/>
            <person name="Petras P."/>
            <person name="Sedo O."/>
            <person name="Svec P."/>
            <person name="Fisarova L."/>
            <person name="Sedlacek I."/>
            <person name="Doskar J."/>
            <person name="Pantucek R."/>
        </authorList>
    </citation>
    <scope>NUCLEOTIDE SEQUENCE [LARGE SCALE GENOMIC DNA]</scope>
    <source>
        <strain evidence="4 6">P5404</strain>
    </source>
</reference>
<proteinExistence type="predicted"/>
<dbReference type="PANTHER" id="PTHR43546">
    <property type="entry name" value="UPF0173 METAL-DEPENDENT HYDROLASE MJ1163-RELATED"/>
    <property type="match status" value="1"/>
</dbReference>
<evidence type="ECO:0000313" key="5">
    <source>
        <dbReference type="Proteomes" id="UP000254047"/>
    </source>
</evidence>
<sequence>MNIRHVRNATLILDYAGKRFLIDPMLGEKGSFPPFPNAPRDDQNNPLVELPMSVDEIISNVDAIFLTHLHLDHFDEAAHQLLPKDIQIYTQNEEDVEEVKKAGFKNVDALDKTNDIQGVTVYKTPAQHGRGEILEITGHVCGFIFKSNDEPTLYVAGDTVWYSDVEDTIDEYKPDVIVVNAGDNQFNEGGPLVMNAEDVYNVAKVAPNATIIATHMEAVNHWMLSREELRQFAEAHQFDKQLRIPNDGDHYQF</sequence>
<evidence type="ECO:0000313" key="6">
    <source>
        <dbReference type="Proteomes" id="UP000297598"/>
    </source>
</evidence>
<evidence type="ECO:0000259" key="2">
    <source>
        <dbReference type="SMART" id="SM00849"/>
    </source>
</evidence>
<gene>
    <name evidence="4" type="ORF">BJR09_02850</name>
    <name evidence="3" type="ORF">NCTC13830_02286</name>
</gene>
<evidence type="ECO:0000313" key="4">
    <source>
        <dbReference type="EMBL" id="TGE18799.1"/>
    </source>
</evidence>
<keyword evidence="1" id="KW-0378">Hydrolase</keyword>
<dbReference type="SMART" id="SM00849">
    <property type="entry name" value="Lactamase_B"/>
    <property type="match status" value="1"/>
</dbReference>
<dbReference type="Pfam" id="PF12706">
    <property type="entry name" value="Lactamase_B_2"/>
    <property type="match status" value="1"/>
</dbReference>
<dbReference type="Gene3D" id="3.60.15.10">
    <property type="entry name" value="Ribonuclease Z/Hydroxyacylglutathione hydrolase-like"/>
    <property type="match status" value="1"/>
</dbReference>
<reference evidence="3 5" key="1">
    <citation type="submission" date="2018-06" db="EMBL/GenBank/DDBJ databases">
        <authorList>
            <consortium name="Pathogen Informatics"/>
            <person name="Doyle S."/>
        </authorList>
    </citation>
    <scope>NUCLEOTIDE SEQUENCE [LARGE SCALE GENOMIC DNA]</scope>
    <source>
        <strain evidence="3 5">NCTC13830</strain>
    </source>
</reference>
<dbReference type="OrthoDB" id="9805728at2"/>
<name>A0A380G341_9STAP</name>
<dbReference type="EMBL" id="UHDO01000001">
    <property type="protein sequence ID" value="SUM44896.1"/>
    <property type="molecule type" value="Genomic_DNA"/>
</dbReference>
<dbReference type="AlphaFoldDB" id="A0A380G341"/>
<dbReference type="InterPro" id="IPR001279">
    <property type="entry name" value="Metallo-B-lactamas"/>
</dbReference>
<keyword evidence="6" id="KW-1185">Reference proteome</keyword>
<dbReference type="InterPro" id="IPR036866">
    <property type="entry name" value="RibonucZ/Hydroxyglut_hydro"/>
</dbReference>
<dbReference type="GO" id="GO:0016787">
    <property type="term" value="F:hydrolase activity"/>
    <property type="evidence" value="ECO:0007669"/>
    <property type="project" value="UniProtKB-KW"/>
</dbReference>
<dbReference type="Proteomes" id="UP000254047">
    <property type="component" value="Unassembled WGS sequence"/>
</dbReference>
<dbReference type="InterPro" id="IPR050114">
    <property type="entry name" value="UPF0173_UPF0282_UlaG_hydrolase"/>
</dbReference>
<organism evidence="3 5">
    <name type="scientific">Staphylococcus petrasii</name>
    <dbReference type="NCBI Taxonomy" id="1276936"/>
    <lineage>
        <taxon>Bacteria</taxon>
        <taxon>Bacillati</taxon>
        <taxon>Bacillota</taxon>
        <taxon>Bacilli</taxon>
        <taxon>Bacillales</taxon>
        <taxon>Staphylococcaceae</taxon>
        <taxon>Staphylococcus</taxon>
    </lineage>
</organism>